<organism evidence="2 3">
    <name type="scientific">Vibrio celticus</name>
    <dbReference type="NCBI Taxonomy" id="446372"/>
    <lineage>
        <taxon>Bacteria</taxon>
        <taxon>Pseudomonadati</taxon>
        <taxon>Pseudomonadota</taxon>
        <taxon>Gammaproteobacteria</taxon>
        <taxon>Vibrionales</taxon>
        <taxon>Vibrionaceae</taxon>
        <taxon>Vibrio</taxon>
    </lineage>
</organism>
<proteinExistence type="predicted"/>
<evidence type="ECO:0000313" key="2">
    <source>
        <dbReference type="EMBL" id="SBT11684.1"/>
    </source>
</evidence>
<reference evidence="3" key="1">
    <citation type="submission" date="2016-06" db="EMBL/GenBank/DDBJ databases">
        <authorList>
            <person name="Rodrigo-Torres L."/>
            <person name="Arahal D.R."/>
        </authorList>
    </citation>
    <scope>NUCLEOTIDE SEQUENCE [LARGE SCALE GENOMIC DNA]</scope>
    <source>
        <strain evidence="3">CECT 7224</strain>
    </source>
</reference>
<evidence type="ECO:0008006" key="4">
    <source>
        <dbReference type="Google" id="ProtNLM"/>
    </source>
</evidence>
<keyword evidence="1" id="KW-0732">Signal</keyword>
<dbReference type="AlphaFoldDB" id="A0A1C3J957"/>
<feature type="signal peptide" evidence="1">
    <location>
        <begin position="1"/>
        <end position="19"/>
    </location>
</feature>
<dbReference type="RefSeq" id="WP_065675399.1">
    <property type="nucleotide sequence ID" value="NZ_AP025464.1"/>
</dbReference>
<feature type="chain" id="PRO_5008676484" description="Phosphate ABC transporter substrate-binding protein" evidence="1">
    <location>
        <begin position="20"/>
        <end position="136"/>
    </location>
</feature>
<evidence type="ECO:0000256" key="1">
    <source>
        <dbReference type="SAM" id="SignalP"/>
    </source>
</evidence>
<gene>
    <name evidence="2" type="ORF">VCE7224_00400</name>
</gene>
<sequence>MKKLLTLMAATFISFNAAAGMVVIGNSAGVDALTNADVKKLFMGKSNQLGNGSKAQIIELVDGAAGRIAFHEVATGRSESQLQSVWARLVFTGKAEAPVQVADYSAVINQVATNANAIGYVDEAALTGDVKVLLKY</sequence>
<accession>A0A1C3J957</accession>
<dbReference type="Proteomes" id="UP000092819">
    <property type="component" value="Unassembled WGS sequence"/>
</dbReference>
<protein>
    <recommendedName>
        <fullName evidence="4">Phosphate ABC transporter substrate-binding protein</fullName>
    </recommendedName>
</protein>
<evidence type="ECO:0000313" key="3">
    <source>
        <dbReference type="Proteomes" id="UP000092819"/>
    </source>
</evidence>
<dbReference type="SUPFAM" id="SSF53850">
    <property type="entry name" value="Periplasmic binding protein-like II"/>
    <property type="match status" value="1"/>
</dbReference>
<name>A0A1C3J957_9VIBR</name>
<keyword evidence="3" id="KW-1185">Reference proteome</keyword>
<dbReference type="Gene3D" id="3.40.190.10">
    <property type="entry name" value="Periplasmic binding protein-like II"/>
    <property type="match status" value="1"/>
</dbReference>
<dbReference type="EMBL" id="FLQZ01000005">
    <property type="protein sequence ID" value="SBT11684.1"/>
    <property type="molecule type" value="Genomic_DNA"/>
</dbReference>